<keyword evidence="2" id="KW-1185">Reference proteome</keyword>
<organism evidence="1 2">
    <name type="scientific">Phytophthora megakarya</name>
    <dbReference type="NCBI Taxonomy" id="4795"/>
    <lineage>
        <taxon>Eukaryota</taxon>
        <taxon>Sar</taxon>
        <taxon>Stramenopiles</taxon>
        <taxon>Oomycota</taxon>
        <taxon>Peronosporomycetes</taxon>
        <taxon>Peronosporales</taxon>
        <taxon>Peronosporaceae</taxon>
        <taxon>Phytophthora</taxon>
    </lineage>
</organism>
<evidence type="ECO:0000313" key="2">
    <source>
        <dbReference type="Proteomes" id="UP000198211"/>
    </source>
</evidence>
<sequence length="142" mass="16635">MDVCAIPGSVMIAMQDNTFLYTFGWNHKVTLNSNRVLIELNKGDMILFRGDLVYKPVGYSHKNVCLHGVLRPPEYEQAPQHHPHVVTLVDDTIVQQDPFCFVWRCQFRGNDLTSVRKHMNRFHHIRFRNHRRSIRANPRSIA</sequence>
<protein>
    <submittedName>
        <fullName evidence="1">Uncharacterized protein</fullName>
    </submittedName>
</protein>
<dbReference type="AlphaFoldDB" id="A0A225VQS7"/>
<evidence type="ECO:0000313" key="1">
    <source>
        <dbReference type="EMBL" id="OWZ07248.1"/>
    </source>
</evidence>
<dbReference type="Proteomes" id="UP000198211">
    <property type="component" value="Unassembled WGS sequence"/>
</dbReference>
<reference evidence="2" key="1">
    <citation type="submission" date="2017-03" db="EMBL/GenBank/DDBJ databases">
        <title>Phytopthora megakarya and P. palmivora, two closely related causual agents of cacao black pod achieved similar genome size and gene model numbers by different mechanisms.</title>
        <authorList>
            <person name="Ali S."/>
            <person name="Shao J."/>
            <person name="Larry D.J."/>
            <person name="Kronmiller B."/>
            <person name="Shen D."/>
            <person name="Strem M.D."/>
            <person name="Melnick R.L."/>
            <person name="Guiltinan M.J."/>
            <person name="Tyler B.M."/>
            <person name="Meinhardt L.W."/>
            <person name="Bailey B.A."/>
        </authorList>
    </citation>
    <scope>NUCLEOTIDE SEQUENCE [LARGE SCALE GENOMIC DNA]</scope>
    <source>
        <strain evidence="2">zdho120</strain>
    </source>
</reference>
<name>A0A225VQS7_9STRA</name>
<dbReference type="EMBL" id="NBNE01003612">
    <property type="protein sequence ID" value="OWZ07248.1"/>
    <property type="molecule type" value="Genomic_DNA"/>
</dbReference>
<dbReference type="OrthoDB" id="122409at2759"/>
<comment type="caution">
    <text evidence="1">The sequence shown here is derived from an EMBL/GenBank/DDBJ whole genome shotgun (WGS) entry which is preliminary data.</text>
</comment>
<accession>A0A225VQS7</accession>
<gene>
    <name evidence="1" type="ORF">PHMEG_00020378</name>
</gene>
<proteinExistence type="predicted"/>